<dbReference type="InterPro" id="IPR003591">
    <property type="entry name" value="Leu-rich_rpt_typical-subtyp"/>
</dbReference>
<dbReference type="AlphaFoldDB" id="A0A1G2HY73"/>
<evidence type="ECO:0000259" key="3">
    <source>
        <dbReference type="Pfam" id="PF23598"/>
    </source>
</evidence>
<name>A0A1G2HY73_9BACT</name>
<dbReference type="Pfam" id="PF23598">
    <property type="entry name" value="LRR_14"/>
    <property type="match status" value="1"/>
</dbReference>
<dbReference type="InterPro" id="IPR032675">
    <property type="entry name" value="LRR_dom_sf"/>
</dbReference>
<dbReference type="PANTHER" id="PTHR48051:SF1">
    <property type="entry name" value="RAS SUPPRESSOR PROTEIN 1"/>
    <property type="match status" value="1"/>
</dbReference>
<keyword evidence="2" id="KW-0677">Repeat</keyword>
<evidence type="ECO:0000313" key="4">
    <source>
        <dbReference type="EMBL" id="OGZ67445.1"/>
    </source>
</evidence>
<organism evidence="4 5">
    <name type="scientific">Candidatus Staskawiczbacteria bacterium RIFCSPHIGHO2_02_FULL_34_9</name>
    <dbReference type="NCBI Taxonomy" id="1802206"/>
    <lineage>
        <taxon>Bacteria</taxon>
        <taxon>Candidatus Staskawicziibacteriota</taxon>
    </lineage>
</organism>
<dbReference type="InterPro" id="IPR050216">
    <property type="entry name" value="LRR_domain-containing"/>
</dbReference>
<dbReference type="SMART" id="SM00369">
    <property type="entry name" value="LRR_TYP"/>
    <property type="match status" value="2"/>
</dbReference>
<evidence type="ECO:0000256" key="1">
    <source>
        <dbReference type="ARBA" id="ARBA00022614"/>
    </source>
</evidence>
<dbReference type="PRINTS" id="PR00019">
    <property type="entry name" value="LEURICHRPT"/>
</dbReference>
<protein>
    <recommendedName>
        <fullName evidence="3">Disease resistance R13L4/SHOC-2-like LRR domain-containing protein</fullName>
    </recommendedName>
</protein>
<comment type="caution">
    <text evidence="4">The sequence shown here is derived from an EMBL/GenBank/DDBJ whole genome shotgun (WGS) entry which is preliminary data.</text>
</comment>
<dbReference type="SUPFAM" id="SSF52058">
    <property type="entry name" value="L domain-like"/>
    <property type="match status" value="1"/>
</dbReference>
<feature type="domain" description="Disease resistance R13L4/SHOC-2-like LRR" evidence="3">
    <location>
        <begin position="87"/>
        <end position="148"/>
    </location>
</feature>
<keyword evidence="1" id="KW-0433">Leucine-rich repeat</keyword>
<evidence type="ECO:0000313" key="5">
    <source>
        <dbReference type="Proteomes" id="UP000176421"/>
    </source>
</evidence>
<gene>
    <name evidence="4" type="ORF">A3D35_00450</name>
</gene>
<sequence length="171" mass="18538">MKKIIIIIGIILIVLVTILIVQNTGVFQSVSNLNDSNNDNVNALVSGSKTLNLSNQGLTKIPDYIFNQRSLEELNVSDNSLSGAIQSQIGQLINLKVLNASNNSMTGVPAEVGKLQKLEILDLSNNQLTGLPNELGNLKNLKTLNLAGNSYSQQDLDQIRANLPNTNFILK</sequence>
<reference evidence="4 5" key="1">
    <citation type="journal article" date="2016" name="Nat. Commun.">
        <title>Thousands of microbial genomes shed light on interconnected biogeochemical processes in an aquifer system.</title>
        <authorList>
            <person name="Anantharaman K."/>
            <person name="Brown C.T."/>
            <person name="Hug L.A."/>
            <person name="Sharon I."/>
            <person name="Castelle C.J."/>
            <person name="Probst A.J."/>
            <person name="Thomas B.C."/>
            <person name="Singh A."/>
            <person name="Wilkins M.J."/>
            <person name="Karaoz U."/>
            <person name="Brodie E.L."/>
            <person name="Williams K.H."/>
            <person name="Hubbard S.S."/>
            <person name="Banfield J.F."/>
        </authorList>
    </citation>
    <scope>NUCLEOTIDE SEQUENCE [LARGE SCALE GENOMIC DNA]</scope>
</reference>
<dbReference type="PANTHER" id="PTHR48051">
    <property type="match status" value="1"/>
</dbReference>
<dbReference type="Proteomes" id="UP000176421">
    <property type="component" value="Unassembled WGS sequence"/>
</dbReference>
<evidence type="ECO:0000256" key="2">
    <source>
        <dbReference type="ARBA" id="ARBA00022737"/>
    </source>
</evidence>
<dbReference type="FunFam" id="3.80.10.10:FF:000383">
    <property type="entry name" value="Leucine-rich repeat receptor protein kinase EMS1"/>
    <property type="match status" value="1"/>
</dbReference>
<accession>A0A1G2HY73</accession>
<dbReference type="InterPro" id="IPR055414">
    <property type="entry name" value="LRR_R13L4/SHOC2-like"/>
</dbReference>
<dbReference type="EMBL" id="MHOS01000037">
    <property type="protein sequence ID" value="OGZ67445.1"/>
    <property type="molecule type" value="Genomic_DNA"/>
</dbReference>
<proteinExistence type="predicted"/>
<dbReference type="PROSITE" id="PS51450">
    <property type="entry name" value="LRR"/>
    <property type="match status" value="1"/>
</dbReference>
<dbReference type="Gene3D" id="3.80.10.10">
    <property type="entry name" value="Ribonuclease Inhibitor"/>
    <property type="match status" value="1"/>
</dbReference>
<dbReference type="GO" id="GO:0005737">
    <property type="term" value="C:cytoplasm"/>
    <property type="evidence" value="ECO:0007669"/>
    <property type="project" value="TreeGrafter"/>
</dbReference>
<dbReference type="InterPro" id="IPR001611">
    <property type="entry name" value="Leu-rich_rpt"/>
</dbReference>